<evidence type="ECO:0000256" key="10">
    <source>
        <dbReference type="SAM" id="MobiDB-lite"/>
    </source>
</evidence>
<dbReference type="GO" id="GO:0000150">
    <property type="term" value="F:DNA strand exchange activity"/>
    <property type="evidence" value="ECO:0007669"/>
    <property type="project" value="InterPro"/>
</dbReference>
<keyword evidence="6" id="KW-0804">Transcription</keyword>
<evidence type="ECO:0000256" key="6">
    <source>
        <dbReference type="ARBA" id="ARBA00023163"/>
    </source>
</evidence>
<accession>A0A2V1AY46</accession>
<gene>
    <name evidence="11" type="ORF">CXQ85_005396</name>
</gene>
<dbReference type="OrthoDB" id="5333655at2759"/>
<keyword evidence="7" id="KW-0687">Ribonucleoprotein</keyword>
<keyword evidence="4" id="KW-0805">Transcription regulation</keyword>
<dbReference type="STRING" id="45357.A0A2V1AY46"/>
<comment type="similarity">
    <text evidence="2">Belongs to the mitochondrion-specific ribosomal protein mL67 family.</text>
</comment>
<evidence type="ECO:0000256" key="9">
    <source>
        <dbReference type="ARBA" id="ARBA00035511"/>
    </source>
</evidence>
<dbReference type="PANTHER" id="PTHR28184">
    <property type="entry name" value="MITOCHONDRIAL HOMOLOGOUS RECOMBINATION PROTEIN 1"/>
    <property type="match status" value="1"/>
</dbReference>
<dbReference type="GO" id="GO:0003735">
    <property type="term" value="F:structural constituent of ribosome"/>
    <property type="evidence" value="ECO:0007669"/>
    <property type="project" value="TreeGrafter"/>
</dbReference>
<dbReference type="GO" id="GO:0005840">
    <property type="term" value="C:ribosome"/>
    <property type="evidence" value="ECO:0007669"/>
    <property type="project" value="UniProtKB-KW"/>
</dbReference>
<evidence type="ECO:0000256" key="7">
    <source>
        <dbReference type="ARBA" id="ARBA00023274"/>
    </source>
</evidence>
<evidence type="ECO:0000256" key="8">
    <source>
        <dbReference type="ARBA" id="ARBA00035185"/>
    </source>
</evidence>
<evidence type="ECO:0000313" key="11">
    <source>
        <dbReference type="EMBL" id="PVH22714.1"/>
    </source>
</evidence>
<feature type="region of interest" description="Disordered" evidence="10">
    <location>
        <begin position="230"/>
        <end position="250"/>
    </location>
</feature>
<evidence type="ECO:0000256" key="4">
    <source>
        <dbReference type="ARBA" id="ARBA00023015"/>
    </source>
</evidence>
<dbReference type="InterPro" id="IPR024629">
    <property type="entry name" value="Ribosomal_mL67"/>
</dbReference>
<dbReference type="AlphaFoldDB" id="A0A2V1AY46"/>
<dbReference type="GO" id="GO:1990904">
    <property type="term" value="C:ribonucleoprotein complex"/>
    <property type="evidence" value="ECO:0007669"/>
    <property type="project" value="UniProtKB-KW"/>
</dbReference>
<organism evidence="11 12">
    <name type="scientific">Candidozyma haemuli</name>
    <dbReference type="NCBI Taxonomy" id="45357"/>
    <lineage>
        <taxon>Eukaryota</taxon>
        <taxon>Fungi</taxon>
        <taxon>Dikarya</taxon>
        <taxon>Ascomycota</taxon>
        <taxon>Saccharomycotina</taxon>
        <taxon>Pichiomycetes</taxon>
        <taxon>Metschnikowiaceae</taxon>
        <taxon>Candidozyma</taxon>
    </lineage>
</organism>
<dbReference type="Pfam" id="PF12829">
    <property type="entry name" value="Mhr1"/>
    <property type="match status" value="1"/>
</dbReference>
<dbReference type="Proteomes" id="UP000244309">
    <property type="component" value="Unassembled WGS sequence"/>
</dbReference>
<evidence type="ECO:0000256" key="3">
    <source>
        <dbReference type="ARBA" id="ARBA00022980"/>
    </source>
</evidence>
<keyword evidence="5" id="KW-0496">Mitochondrion</keyword>
<dbReference type="EMBL" id="PKFO01000009">
    <property type="protein sequence ID" value="PVH22714.1"/>
    <property type="molecule type" value="Genomic_DNA"/>
</dbReference>
<evidence type="ECO:0000256" key="1">
    <source>
        <dbReference type="ARBA" id="ARBA00004173"/>
    </source>
</evidence>
<proteinExistence type="inferred from homology"/>
<sequence length="250" mass="29424">MPQMRLSAEKRMRKHLLEQLKARKILGARIAQGYKKKEDLIRLNLAPQVFMFKNLFSGQVMYSQVPAYHQDQINASFPRPNWENRRPARRNDLWKLMCVASFSNYNYAIAAYNGLMKLRQARDIHQAKEAKSMRKKNDDGNTWYWSQFRPTHSQEAVADLAHVIDEFELENTKIHWENVWRKGDDAHWRMDLAEHETLPAFTPKFQSIVLDEMRLKGLDFVSELRAAAEEEAEEPLETMETLEKETQTVA</sequence>
<name>A0A2V1AY46_9ASCO</name>
<comment type="subcellular location">
    <subcellularLocation>
        <location evidence="1">Mitochondrion</location>
    </subcellularLocation>
</comment>
<protein>
    <recommendedName>
        <fullName evidence="8">Large ribosomal subunit protein mL67</fullName>
    </recommendedName>
    <alternativeName>
        <fullName evidence="9">Mitochondrial homologous recombination protein 1</fullName>
    </alternativeName>
</protein>
<evidence type="ECO:0000256" key="5">
    <source>
        <dbReference type="ARBA" id="ARBA00023128"/>
    </source>
</evidence>
<keyword evidence="12" id="KW-1185">Reference proteome</keyword>
<evidence type="ECO:0000256" key="2">
    <source>
        <dbReference type="ARBA" id="ARBA00010741"/>
    </source>
</evidence>
<dbReference type="RefSeq" id="XP_025343654.1">
    <property type="nucleotide sequence ID" value="XM_025488992.1"/>
</dbReference>
<dbReference type="GO" id="GO:0005739">
    <property type="term" value="C:mitochondrion"/>
    <property type="evidence" value="ECO:0007669"/>
    <property type="project" value="UniProtKB-SubCell"/>
</dbReference>
<evidence type="ECO:0000313" key="12">
    <source>
        <dbReference type="Proteomes" id="UP000244309"/>
    </source>
</evidence>
<dbReference type="PANTHER" id="PTHR28184:SF1">
    <property type="entry name" value="LARGE RIBOSOMAL SUBUNIT PROTEIN ML67"/>
    <property type="match status" value="1"/>
</dbReference>
<keyword evidence="3" id="KW-0689">Ribosomal protein</keyword>
<comment type="caution">
    <text evidence="11">The sequence shown here is derived from an EMBL/GenBank/DDBJ whole genome shotgun (WGS) entry which is preliminary data.</text>
</comment>
<feature type="compositionally biased region" description="Basic and acidic residues" evidence="10">
    <location>
        <begin position="241"/>
        <end position="250"/>
    </location>
</feature>
<reference evidence="11 12" key="1">
    <citation type="submission" date="2017-12" db="EMBL/GenBank/DDBJ databases">
        <title>Genome Sequence of a Multidrug-Resistant Candida haemulonii Isolate from a Patient with Chronic Leg Ulcers in Israel.</title>
        <authorList>
            <person name="Chow N.A."/>
            <person name="Gade L."/>
            <person name="Batra D."/>
            <person name="Rowe L.A."/>
            <person name="Ben-Ami R."/>
            <person name="Loparev V.N."/>
            <person name="Litvintseva A.P."/>
        </authorList>
    </citation>
    <scope>NUCLEOTIDE SEQUENCE [LARGE SCALE GENOMIC DNA]</scope>
    <source>
        <strain evidence="11 12">B11899</strain>
    </source>
</reference>
<dbReference type="GeneID" id="37010725"/>
<dbReference type="GO" id="GO:0003697">
    <property type="term" value="F:single-stranded DNA binding"/>
    <property type="evidence" value="ECO:0007669"/>
    <property type="project" value="InterPro"/>
</dbReference>
<dbReference type="VEuPathDB" id="FungiDB:CXQ85_005396"/>